<dbReference type="RefSeq" id="WP_188907114.1">
    <property type="nucleotide sequence ID" value="NZ_BMIQ01000001.1"/>
</dbReference>
<feature type="compositionally biased region" description="Basic and acidic residues" evidence="1">
    <location>
        <begin position="1"/>
        <end position="11"/>
    </location>
</feature>
<evidence type="ECO:0000256" key="1">
    <source>
        <dbReference type="SAM" id="MobiDB-lite"/>
    </source>
</evidence>
<evidence type="ECO:0000313" key="2">
    <source>
        <dbReference type="EMBL" id="GGD93577.1"/>
    </source>
</evidence>
<feature type="region of interest" description="Disordered" evidence="1">
    <location>
        <begin position="1"/>
        <end position="24"/>
    </location>
</feature>
<sequence length="90" mass="9873">MSRPRLSEAKAPRRQATGPARHLAASARTDIRALCDLLPNHPEAWALARAHAARRGLTLEQLLRRVLETILEDDLVGAVLDDAETMEGQA</sequence>
<protein>
    <submittedName>
        <fullName evidence="2">Uncharacterized protein</fullName>
    </submittedName>
</protein>
<comment type="caution">
    <text evidence="2">The sequence shown here is derived from an EMBL/GenBank/DDBJ whole genome shotgun (WGS) entry which is preliminary data.</text>
</comment>
<proteinExistence type="predicted"/>
<dbReference type="AlphaFoldDB" id="A0A916ZG75"/>
<reference evidence="2" key="1">
    <citation type="journal article" date="2014" name="Int. J. Syst. Evol. Microbiol.">
        <title>Complete genome sequence of Corynebacterium casei LMG S-19264T (=DSM 44701T), isolated from a smear-ripened cheese.</title>
        <authorList>
            <consortium name="US DOE Joint Genome Institute (JGI-PGF)"/>
            <person name="Walter F."/>
            <person name="Albersmeier A."/>
            <person name="Kalinowski J."/>
            <person name="Ruckert C."/>
        </authorList>
    </citation>
    <scope>NUCLEOTIDE SEQUENCE</scope>
    <source>
        <strain evidence="2">CGMCC 1.15367</strain>
    </source>
</reference>
<gene>
    <name evidence="2" type="ORF">GCM10011390_10420</name>
</gene>
<accession>A0A916ZG75</accession>
<dbReference type="Proteomes" id="UP000644699">
    <property type="component" value="Unassembled WGS sequence"/>
</dbReference>
<keyword evidence="3" id="KW-1185">Reference proteome</keyword>
<reference evidence="2" key="2">
    <citation type="submission" date="2020-09" db="EMBL/GenBank/DDBJ databases">
        <authorList>
            <person name="Sun Q."/>
            <person name="Zhou Y."/>
        </authorList>
    </citation>
    <scope>NUCLEOTIDE SEQUENCE</scope>
    <source>
        <strain evidence="2">CGMCC 1.15367</strain>
    </source>
</reference>
<name>A0A916ZG75_9HYPH</name>
<evidence type="ECO:0000313" key="3">
    <source>
        <dbReference type="Proteomes" id="UP000644699"/>
    </source>
</evidence>
<dbReference type="EMBL" id="BMIQ01000001">
    <property type="protein sequence ID" value="GGD93577.1"/>
    <property type="molecule type" value="Genomic_DNA"/>
</dbReference>
<organism evidence="2 3">
    <name type="scientific">Aureimonas endophytica</name>
    <dbReference type="NCBI Taxonomy" id="2027858"/>
    <lineage>
        <taxon>Bacteria</taxon>
        <taxon>Pseudomonadati</taxon>
        <taxon>Pseudomonadota</taxon>
        <taxon>Alphaproteobacteria</taxon>
        <taxon>Hyphomicrobiales</taxon>
        <taxon>Aurantimonadaceae</taxon>
        <taxon>Aureimonas</taxon>
    </lineage>
</organism>